<organism evidence="1 6">
    <name type="scientific">Bacteroides fragilis</name>
    <dbReference type="NCBI Taxonomy" id="817"/>
    <lineage>
        <taxon>Bacteria</taxon>
        <taxon>Pseudomonadati</taxon>
        <taxon>Bacteroidota</taxon>
        <taxon>Bacteroidia</taxon>
        <taxon>Bacteroidales</taxon>
        <taxon>Bacteroidaceae</taxon>
        <taxon>Bacteroides</taxon>
    </lineage>
</organism>
<dbReference type="EMBL" id="CP036546">
    <property type="protein sequence ID" value="QCQ45136.1"/>
    <property type="molecule type" value="Genomic_DNA"/>
</dbReference>
<evidence type="ECO:0000313" key="1">
    <source>
        <dbReference type="EMBL" id="MCZ2686815.1"/>
    </source>
</evidence>
<dbReference type="Proteomes" id="UP001079672">
    <property type="component" value="Unassembled WGS sequence"/>
</dbReference>
<dbReference type="AlphaFoldDB" id="A0A081TV10"/>
<dbReference type="Proteomes" id="UP000266644">
    <property type="component" value="Unassembled WGS sequence"/>
</dbReference>
<evidence type="ECO:0000313" key="5">
    <source>
        <dbReference type="Proteomes" id="UP000266644"/>
    </source>
</evidence>
<gene>
    <name evidence="3" type="ORF">DW228_23740</name>
    <name evidence="2" type="ORF">EC80_009855</name>
    <name evidence="1" type="ORF">O1433_04785</name>
</gene>
<protein>
    <submittedName>
        <fullName evidence="1">Uncharacterized protein</fullName>
    </submittedName>
</protein>
<sequence>MKATRDSGICMKLDDSTGVLSLERLEVNTMVYLYSEQGELIGKIHSTGDCVTFILPRRGMYVLVIHCASYPVEVRRITY</sequence>
<dbReference type="Proteomes" id="UP000036847">
    <property type="component" value="Chromosome"/>
</dbReference>
<evidence type="ECO:0000313" key="2">
    <source>
        <dbReference type="EMBL" id="QCQ45136.1"/>
    </source>
</evidence>
<dbReference type="RefSeq" id="WP_032535516.1">
    <property type="nucleotide sequence ID" value="NZ_CABJEQ010000013.1"/>
</dbReference>
<evidence type="ECO:0000313" key="4">
    <source>
        <dbReference type="Proteomes" id="UP000036847"/>
    </source>
</evidence>
<evidence type="ECO:0000313" key="6">
    <source>
        <dbReference type="Proteomes" id="UP001079672"/>
    </source>
</evidence>
<accession>A0A081TV10</accession>
<reference evidence="1" key="4">
    <citation type="submission" date="2022-12" db="EMBL/GenBank/DDBJ databases">
        <title>Development of a Multilocus Sequence Typing Scheme for Bacteroides fragilis Based on Whole Genome Sequencing Data and Clinical Application.</title>
        <authorList>
            <person name="Nielsen F.D."/>
            <person name="Justesen U.S."/>
        </authorList>
    </citation>
    <scope>NUCLEOTIDE SEQUENCE</scope>
    <source>
        <strain evidence="1">BF_AM_ODE_DK_2015_4</strain>
    </source>
</reference>
<dbReference type="GeneID" id="99670690"/>
<name>A0A081TV10_BACFG</name>
<dbReference type="OrthoDB" id="1047459at2"/>
<evidence type="ECO:0000313" key="3">
    <source>
        <dbReference type="EMBL" id="RHH05077.1"/>
    </source>
</evidence>
<proteinExistence type="predicted"/>
<dbReference type="EMBL" id="QRJE01000062">
    <property type="protein sequence ID" value="RHH05077.1"/>
    <property type="molecule type" value="Genomic_DNA"/>
</dbReference>
<dbReference type="EMBL" id="JAPTZU010000002">
    <property type="protein sequence ID" value="MCZ2686815.1"/>
    <property type="molecule type" value="Genomic_DNA"/>
</dbReference>
<reference evidence="2 4" key="3">
    <citation type="submission" date="2019-03" db="EMBL/GenBank/DDBJ databases">
        <title>Complete genome assembly of MDR B. fragilis.</title>
        <authorList>
            <person name="Sydenham T.V."/>
            <person name="Hasman H."/>
            <person name="Justesen U.S."/>
        </authorList>
    </citation>
    <scope>NUCLEOTIDE SEQUENCE [LARGE SCALE GENOMIC DNA]</scope>
    <source>
        <strain evidence="2 4">DCMSKEJBY0001B</strain>
    </source>
</reference>
<reference evidence="3 5" key="2">
    <citation type="submission" date="2018-08" db="EMBL/GenBank/DDBJ databases">
        <title>A genome reference for cultivated species of the human gut microbiota.</title>
        <authorList>
            <person name="Zou Y."/>
            <person name="Xue W."/>
            <person name="Luo G."/>
        </authorList>
    </citation>
    <scope>NUCLEOTIDE SEQUENCE [LARGE SCALE GENOMIC DNA]</scope>
    <source>
        <strain evidence="3 5">AM18-6</strain>
    </source>
</reference>
<reference evidence="2" key="1">
    <citation type="book" date="2014" name="THE 24TH EUROPEAN CONGRESS OF CLINICAL MICROBIOLOGY AND INFECTIOUS DISEASES" publisher="ECCMID 2014" city="Barcelona, Spain">
        <title>Identification of resistance genes in three multidrug-resistant Bacteroides fragilis isolates by whole genome sequencing.</title>
        <editorList>
            <person name="Unknown"/>
            <person name="A."/>
        </editorList>
        <authorList>
            <person name="Sydenham T.V."/>
            <person name="Hasman H."/>
            <person name="Wang M."/>
            <person name="Soki J."/>
            <person name="Nagy E."/>
            <person name="Justesen U.S."/>
        </authorList>
    </citation>
    <scope>NUCLEOTIDE SEQUENCE</scope>
    <source>
        <strain evidence="2">DCMSKEJBY0001B</strain>
    </source>
</reference>